<evidence type="ECO:0000313" key="2">
    <source>
        <dbReference type="EMBL" id="KIY66121.1"/>
    </source>
</evidence>
<dbReference type="SUPFAM" id="SSF50129">
    <property type="entry name" value="GroES-like"/>
    <property type="match status" value="1"/>
</dbReference>
<dbReference type="InterPro" id="IPR036291">
    <property type="entry name" value="NAD(P)-bd_dom_sf"/>
</dbReference>
<proteinExistence type="predicted"/>
<dbReference type="Gene3D" id="3.90.180.10">
    <property type="entry name" value="Medium-chain alcohol dehydrogenases, catalytic domain"/>
    <property type="match status" value="1"/>
</dbReference>
<dbReference type="SUPFAM" id="SSF51735">
    <property type="entry name" value="NAD(P)-binding Rossmann-fold domains"/>
    <property type="match status" value="1"/>
</dbReference>
<evidence type="ECO:0000259" key="1">
    <source>
        <dbReference type="SMART" id="SM00829"/>
    </source>
</evidence>
<gene>
    <name evidence="2" type="ORF">CYLTODRAFT_491751</name>
</gene>
<dbReference type="PANTHER" id="PTHR45348:SF2">
    <property type="entry name" value="ZINC-TYPE ALCOHOL DEHYDROGENASE-LIKE PROTEIN C2E1P3.01"/>
    <property type="match status" value="1"/>
</dbReference>
<dbReference type="InterPro" id="IPR047122">
    <property type="entry name" value="Trans-enoyl_RdTase-like"/>
</dbReference>
<dbReference type="InterPro" id="IPR013149">
    <property type="entry name" value="ADH-like_C"/>
</dbReference>
<dbReference type="OrthoDB" id="3233595at2759"/>
<dbReference type="InterPro" id="IPR013154">
    <property type="entry name" value="ADH-like_N"/>
</dbReference>
<evidence type="ECO:0000313" key="3">
    <source>
        <dbReference type="Proteomes" id="UP000054007"/>
    </source>
</evidence>
<organism evidence="2 3">
    <name type="scientific">Cylindrobasidium torrendii FP15055 ss-10</name>
    <dbReference type="NCBI Taxonomy" id="1314674"/>
    <lineage>
        <taxon>Eukaryota</taxon>
        <taxon>Fungi</taxon>
        <taxon>Dikarya</taxon>
        <taxon>Basidiomycota</taxon>
        <taxon>Agaricomycotina</taxon>
        <taxon>Agaricomycetes</taxon>
        <taxon>Agaricomycetidae</taxon>
        <taxon>Agaricales</taxon>
        <taxon>Marasmiineae</taxon>
        <taxon>Physalacriaceae</taxon>
        <taxon>Cylindrobasidium</taxon>
    </lineage>
</organism>
<dbReference type="Pfam" id="PF00107">
    <property type="entry name" value="ADH_zinc_N"/>
    <property type="match status" value="1"/>
</dbReference>
<dbReference type="Proteomes" id="UP000054007">
    <property type="component" value="Unassembled WGS sequence"/>
</dbReference>
<dbReference type="EMBL" id="KN880565">
    <property type="protein sequence ID" value="KIY66121.1"/>
    <property type="molecule type" value="Genomic_DNA"/>
</dbReference>
<sequence length="349" mass="37038">MSSHKQLAIVIPFAKGGLQLKETDKPGKPAPGKILLKIIAAGLNPLDFKMHDLDTLIPSYPAVIGSDYAGVVEDVGEGVTDWKKGDRIMMGSVGGAFQQYAIIENDPFIVRIPDDMSMAAAASIPIAFTTAAIGLFAEGPHGLGLNTSLSWDKPAAGKSAIIISASSSVGQYAIQLLKFLGVTTIVAYASQRHADYLKELGATDFVDRNTVSIAALPNHFFTKFDIVFDAFASYEAMAAGCDLLRNGGGFTTVIPSWDPFPPELAERFAKGSKRVAKIIASYGVDSNTQALGHLVVKNFAELFSKGIVKPNRVEVLPGGLEGVIEGTERHRQGKVSGVKLVALPHGVSE</sequence>
<dbReference type="Pfam" id="PF08240">
    <property type="entry name" value="ADH_N"/>
    <property type="match status" value="1"/>
</dbReference>
<dbReference type="Gene3D" id="3.40.50.720">
    <property type="entry name" value="NAD(P)-binding Rossmann-like Domain"/>
    <property type="match status" value="1"/>
</dbReference>
<dbReference type="PANTHER" id="PTHR45348">
    <property type="entry name" value="HYPOTHETICAL OXIDOREDUCTASE (EUROFUNG)"/>
    <property type="match status" value="1"/>
</dbReference>
<protein>
    <submittedName>
        <fullName evidence="2">GroES-like protein</fullName>
    </submittedName>
</protein>
<reference evidence="2 3" key="1">
    <citation type="journal article" date="2015" name="Fungal Genet. Biol.">
        <title>Evolution of novel wood decay mechanisms in Agaricales revealed by the genome sequences of Fistulina hepatica and Cylindrobasidium torrendii.</title>
        <authorList>
            <person name="Floudas D."/>
            <person name="Held B.W."/>
            <person name="Riley R."/>
            <person name="Nagy L.G."/>
            <person name="Koehler G."/>
            <person name="Ransdell A.S."/>
            <person name="Younus H."/>
            <person name="Chow J."/>
            <person name="Chiniquy J."/>
            <person name="Lipzen A."/>
            <person name="Tritt A."/>
            <person name="Sun H."/>
            <person name="Haridas S."/>
            <person name="LaButti K."/>
            <person name="Ohm R.A."/>
            <person name="Kues U."/>
            <person name="Blanchette R.A."/>
            <person name="Grigoriev I.V."/>
            <person name="Minto R.E."/>
            <person name="Hibbett D.S."/>
        </authorList>
    </citation>
    <scope>NUCLEOTIDE SEQUENCE [LARGE SCALE GENOMIC DNA]</scope>
    <source>
        <strain evidence="2 3">FP15055 ss-10</strain>
    </source>
</reference>
<keyword evidence="3" id="KW-1185">Reference proteome</keyword>
<dbReference type="InterPro" id="IPR011032">
    <property type="entry name" value="GroES-like_sf"/>
</dbReference>
<dbReference type="GO" id="GO:0016651">
    <property type="term" value="F:oxidoreductase activity, acting on NAD(P)H"/>
    <property type="evidence" value="ECO:0007669"/>
    <property type="project" value="InterPro"/>
</dbReference>
<dbReference type="STRING" id="1314674.A0A0D7B9A5"/>
<dbReference type="SMART" id="SM00829">
    <property type="entry name" value="PKS_ER"/>
    <property type="match status" value="1"/>
</dbReference>
<dbReference type="InterPro" id="IPR020843">
    <property type="entry name" value="ER"/>
</dbReference>
<feature type="domain" description="Enoyl reductase (ER)" evidence="1">
    <location>
        <begin position="16"/>
        <end position="342"/>
    </location>
</feature>
<dbReference type="AlphaFoldDB" id="A0A0D7B9A5"/>
<dbReference type="CDD" id="cd08249">
    <property type="entry name" value="enoyl_reductase_like"/>
    <property type="match status" value="1"/>
</dbReference>
<accession>A0A0D7B9A5</accession>
<name>A0A0D7B9A5_9AGAR</name>